<dbReference type="InterPro" id="IPR036291">
    <property type="entry name" value="NAD(P)-bd_dom_sf"/>
</dbReference>
<evidence type="ECO:0000313" key="3">
    <source>
        <dbReference type="EMBL" id="GAC34535.1"/>
    </source>
</evidence>
<dbReference type="InterPro" id="IPR051019">
    <property type="entry name" value="VLCFA-Steroid_DH"/>
</dbReference>
<dbReference type="InterPro" id="IPR002347">
    <property type="entry name" value="SDR_fam"/>
</dbReference>
<dbReference type="SUPFAM" id="SSF51735">
    <property type="entry name" value="NAD(P)-binding Rossmann-fold domains"/>
    <property type="match status" value="1"/>
</dbReference>
<dbReference type="OrthoDB" id="9810734at2"/>
<dbReference type="RefSeq" id="WP_007106300.1">
    <property type="nucleotide sequence ID" value="NZ_BAER01000113.1"/>
</dbReference>
<keyword evidence="2" id="KW-0560">Oxidoreductase</keyword>
<organism evidence="3 4">
    <name type="scientific">Paraglaciecola polaris LMG 21857</name>
    <dbReference type="NCBI Taxonomy" id="1129793"/>
    <lineage>
        <taxon>Bacteria</taxon>
        <taxon>Pseudomonadati</taxon>
        <taxon>Pseudomonadota</taxon>
        <taxon>Gammaproteobacteria</taxon>
        <taxon>Alteromonadales</taxon>
        <taxon>Alteromonadaceae</taxon>
        <taxon>Paraglaciecola</taxon>
    </lineage>
</organism>
<sequence>MSNQFKQRYGDWALITGGTSGIGAEIASQLAGEGMNIVLVARNEQDLIAQTERLQRLYKVKTQYISADLATQQGMEKVTQVNQDIALLVHAAGVEVSGAFEKTPLEKEMQLVQLNVTSTLYLSHFFAQQMVARKRGGILLVSSLVSHMVSPYFANYAGSKSYVLNLGAALYGELKPKGVDVSVLSPGLTNTAMAAGADVDWSKLPMAQKEPAAVAELALSGLGKRFLTIPGLRNKIMSWMMNLTPFGLQATIDQKMMVRAIPSNRL</sequence>
<dbReference type="EMBL" id="BAER01000113">
    <property type="protein sequence ID" value="GAC34535.1"/>
    <property type="molecule type" value="Genomic_DNA"/>
</dbReference>
<dbReference type="PIRSF" id="PIRSF000126">
    <property type="entry name" value="11-beta-HSD1"/>
    <property type="match status" value="1"/>
</dbReference>
<evidence type="ECO:0008006" key="5">
    <source>
        <dbReference type="Google" id="ProtNLM"/>
    </source>
</evidence>
<comment type="similarity">
    <text evidence="1">Belongs to the short-chain dehydrogenases/reductases (SDR) family.</text>
</comment>
<evidence type="ECO:0000313" key="4">
    <source>
        <dbReference type="Proteomes" id="UP000006322"/>
    </source>
</evidence>
<evidence type="ECO:0000256" key="1">
    <source>
        <dbReference type="ARBA" id="ARBA00006484"/>
    </source>
</evidence>
<protein>
    <recommendedName>
        <fullName evidence="5">Short-chain dehydrogenase/reductase SDR</fullName>
    </recommendedName>
</protein>
<dbReference type="PRINTS" id="PR00081">
    <property type="entry name" value="GDHRDH"/>
</dbReference>
<name>K7AGY0_9ALTE</name>
<comment type="caution">
    <text evidence="3">The sequence shown here is derived from an EMBL/GenBank/DDBJ whole genome shotgun (WGS) entry which is preliminary data.</text>
</comment>
<dbReference type="STRING" id="1129793.GPLA_3650"/>
<dbReference type="PANTHER" id="PTHR43899:SF13">
    <property type="entry name" value="RH59310P"/>
    <property type="match status" value="1"/>
</dbReference>
<accession>K7AGY0</accession>
<evidence type="ECO:0000256" key="2">
    <source>
        <dbReference type="ARBA" id="ARBA00023002"/>
    </source>
</evidence>
<proteinExistence type="inferred from homology"/>
<dbReference type="Pfam" id="PF00106">
    <property type="entry name" value="adh_short"/>
    <property type="match status" value="1"/>
</dbReference>
<dbReference type="Proteomes" id="UP000006322">
    <property type="component" value="Unassembled WGS sequence"/>
</dbReference>
<dbReference type="AlphaFoldDB" id="K7AGY0"/>
<gene>
    <name evidence="3" type="ORF">GPLA_3650</name>
</gene>
<keyword evidence="4" id="KW-1185">Reference proteome</keyword>
<dbReference type="PANTHER" id="PTHR43899">
    <property type="entry name" value="RH59310P"/>
    <property type="match status" value="1"/>
</dbReference>
<dbReference type="GO" id="GO:0016491">
    <property type="term" value="F:oxidoreductase activity"/>
    <property type="evidence" value="ECO:0007669"/>
    <property type="project" value="UniProtKB-KW"/>
</dbReference>
<dbReference type="Gene3D" id="3.40.50.720">
    <property type="entry name" value="NAD(P)-binding Rossmann-like Domain"/>
    <property type="match status" value="1"/>
</dbReference>
<reference evidence="4" key="1">
    <citation type="journal article" date="2014" name="Environ. Microbiol.">
        <title>Comparative genomics of the marine bacterial genus Glaciecola reveals the high degree of genomic diversity and genomic characteristic for cold adaptation.</title>
        <authorList>
            <person name="Qin Q.L."/>
            <person name="Xie B.B."/>
            <person name="Yu Y."/>
            <person name="Shu Y.L."/>
            <person name="Rong J.C."/>
            <person name="Zhang Y.J."/>
            <person name="Zhao D.L."/>
            <person name="Chen X.L."/>
            <person name="Zhang X.Y."/>
            <person name="Chen B."/>
            <person name="Zhou B.C."/>
            <person name="Zhang Y.Z."/>
        </authorList>
    </citation>
    <scope>NUCLEOTIDE SEQUENCE [LARGE SCALE GENOMIC DNA]</scope>
    <source>
        <strain evidence="4">LMG 21857</strain>
    </source>
</reference>